<keyword evidence="3" id="KW-0520">NAD</keyword>
<dbReference type="OrthoDB" id="4481821at2"/>
<dbReference type="PANTHER" id="PTHR43180">
    <property type="entry name" value="3-OXOACYL-(ACYL-CARRIER-PROTEIN) REDUCTASE (AFU_ORTHOLOGUE AFUA_6G11210)"/>
    <property type="match status" value="1"/>
</dbReference>
<dbReference type="RefSeq" id="WP_017987861.1">
    <property type="nucleotide sequence ID" value="NZ_AQUL01000002.1"/>
</dbReference>
<gene>
    <name evidence="6" type="ORF">AMETH_3169</name>
</gene>
<keyword evidence="4" id="KW-0443">Lipid metabolism</keyword>
<name>A0A076MW36_AMYME</name>
<accession>A0A076MW36</accession>
<dbReference type="InterPro" id="IPR036291">
    <property type="entry name" value="NAD(P)-bd_dom_sf"/>
</dbReference>
<dbReference type="PATRIC" id="fig|1068978.7.peg.3387"/>
<dbReference type="Proteomes" id="UP000062973">
    <property type="component" value="Chromosome"/>
</dbReference>
<dbReference type="AlphaFoldDB" id="A0A076MW36"/>
<comment type="similarity">
    <text evidence="1">Belongs to the short-chain dehydrogenases/reductases (SDR) family.</text>
</comment>
<dbReference type="GO" id="GO:0008202">
    <property type="term" value="P:steroid metabolic process"/>
    <property type="evidence" value="ECO:0007669"/>
    <property type="project" value="UniProtKB-KW"/>
</dbReference>
<reference evidence="6 7" key="1">
    <citation type="submission" date="2014-07" db="EMBL/GenBank/DDBJ databases">
        <title>Whole Genome Sequence of the Amycolatopsis methanolica 239.</title>
        <authorList>
            <person name="Tang B."/>
        </authorList>
    </citation>
    <scope>NUCLEOTIDE SEQUENCE [LARGE SCALE GENOMIC DNA]</scope>
    <source>
        <strain evidence="6 7">239</strain>
    </source>
</reference>
<dbReference type="eggNOG" id="COG1028">
    <property type="taxonomic scope" value="Bacteria"/>
</dbReference>
<dbReference type="PRINTS" id="PR00081">
    <property type="entry name" value="GDHRDH"/>
</dbReference>
<dbReference type="FunFam" id="3.40.50.720:FF:000084">
    <property type="entry name" value="Short-chain dehydrogenase reductase"/>
    <property type="match status" value="1"/>
</dbReference>
<evidence type="ECO:0000256" key="1">
    <source>
        <dbReference type="ARBA" id="ARBA00006484"/>
    </source>
</evidence>
<dbReference type="SUPFAM" id="SSF51735">
    <property type="entry name" value="NAD(P)-binding Rossmann-fold domains"/>
    <property type="match status" value="1"/>
</dbReference>
<protein>
    <submittedName>
        <fullName evidence="6">Short-chain dehydrogenase/reductase SDR</fullName>
    </submittedName>
</protein>
<dbReference type="STRING" id="1068978.AMETH_3169"/>
<evidence type="ECO:0000256" key="4">
    <source>
        <dbReference type="ARBA" id="ARBA00023098"/>
    </source>
</evidence>
<keyword evidence="5" id="KW-0753">Steroid metabolism</keyword>
<evidence type="ECO:0000313" key="7">
    <source>
        <dbReference type="Proteomes" id="UP000062973"/>
    </source>
</evidence>
<evidence type="ECO:0000256" key="5">
    <source>
        <dbReference type="ARBA" id="ARBA00023221"/>
    </source>
</evidence>
<dbReference type="Gene3D" id="3.40.50.720">
    <property type="entry name" value="NAD(P)-binding Rossmann-like Domain"/>
    <property type="match status" value="1"/>
</dbReference>
<organism evidence="6 7">
    <name type="scientific">Amycolatopsis methanolica 239</name>
    <dbReference type="NCBI Taxonomy" id="1068978"/>
    <lineage>
        <taxon>Bacteria</taxon>
        <taxon>Bacillati</taxon>
        <taxon>Actinomycetota</taxon>
        <taxon>Actinomycetes</taxon>
        <taxon>Pseudonocardiales</taxon>
        <taxon>Pseudonocardiaceae</taxon>
        <taxon>Amycolatopsis</taxon>
        <taxon>Amycolatopsis methanolica group</taxon>
    </lineage>
</organism>
<dbReference type="EMBL" id="CP009110">
    <property type="protein sequence ID" value="AIJ23261.1"/>
    <property type="molecule type" value="Genomic_DNA"/>
</dbReference>
<dbReference type="KEGG" id="amq:AMETH_3169"/>
<dbReference type="Pfam" id="PF13561">
    <property type="entry name" value="adh_short_C2"/>
    <property type="match status" value="1"/>
</dbReference>
<dbReference type="CDD" id="cd05233">
    <property type="entry name" value="SDR_c"/>
    <property type="match status" value="1"/>
</dbReference>
<dbReference type="HOGENOM" id="CLU_010194_1_0_11"/>
<sequence>MRLANKVAMITGAGSGLGRVSAQLFAQEGAKVVVTDIQESRAKETVALVTEAGGDAIAVKADVTVESEVEAAVNATVEQYGKLDVMFANAGIPAKGFGLTPFEDITEQEWDETHDVVLKGVFFAVKHAVRAMKNNPDGPAGSSIICTSSAASLVGYPGFPQYGAAKGGINALVRICAAWEIGKYGIRINAICPTHGMSANFILPPEAPVLGKSHEEMAPEWIPEHSPIPLKLPRPPRILDNAYPALFLASDESMYMSGVSIPVTDGGTLAQVAIPFGDNWRETMTERAAKGIMGEGQ</sequence>
<evidence type="ECO:0000256" key="2">
    <source>
        <dbReference type="ARBA" id="ARBA00023002"/>
    </source>
</evidence>
<keyword evidence="2" id="KW-0560">Oxidoreductase</keyword>
<proteinExistence type="inferred from homology"/>
<keyword evidence="7" id="KW-1185">Reference proteome</keyword>
<dbReference type="InterPro" id="IPR002347">
    <property type="entry name" value="SDR_fam"/>
</dbReference>
<evidence type="ECO:0000256" key="3">
    <source>
        <dbReference type="ARBA" id="ARBA00023027"/>
    </source>
</evidence>
<dbReference type="PANTHER" id="PTHR43180:SF28">
    <property type="entry name" value="NAD(P)-BINDING ROSSMANN-FOLD SUPERFAMILY PROTEIN"/>
    <property type="match status" value="1"/>
</dbReference>
<dbReference type="GO" id="GO:0016491">
    <property type="term" value="F:oxidoreductase activity"/>
    <property type="evidence" value="ECO:0007669"/>
    <property type="project" value="UniProtKB-KW"/>
</dbReference>
<evidence type="ECO:0000313" key="6">
    <source>
        <dbReference type="EMBL" id="AIJ23261.1"/>
    </source>
</evidence>